<dbReference type="Gene3D" id="3.10.450.50">
    <property type="match status" value="1"/>
</dbReference>
<gene>
    <name evidence="2" type="ORF">HETSPECPRED_003306</name>
</gene>
<dbReference type="OrthoDB" id="9983368at2759"/>
<dbReference type="EMBL" id="CAJPDS010000002">
    <property type="protein sequence ID" value="CAF9903999.1"/>
    <property type="molecule type" value="Genomic_DNA"/>
</dbReference>
<name>A0A8H3I880_9LECA</name>
<feature type="domain" description="SnoaL-like" evidence="1">
    <location>
        <begin position="26"/>
        <end position="119"/>
    </location>
</feature>
<evidence type="ECO:0000259" key="1">
    <source>
        <dbReference type="Pfam" id="PF12680"/>
    </source>
</evidence>
<dbReference type="Proteomes" id="UP000664521">
    <property type="component" value="Unassembled WGS sequence"/>
</dbReference>
<accession>A0A8H3I880</accession>
<dbReference type="SUPFAM" id="SSF54427">
    <property type="entry name" value="NTF2-like"/>
    <property type="match status" value="1"/>
</dbReference>
<proteinExistence type="predicted"/>
<sequence length="148" mass="16688">MAGGSVSEDIARAYEWLQKFHIKADALDPRPWMSFFTPDATLNYANSPTLTGHEEIIAAMEQSMSGLRSMKHEIGHVDVTPERIYQEAKITYVIKADPTEEELVVKGFAVFHKGVEEERVRRFDVYGDFSEVYGRMAEVQKGGEGGKE</sequence>
<protein>
    <recommendedName>
        <fullName evidence="1">SnoaL-like domain-containing protein</fullName>
    </recommendedName>
</protein>
<dbReference type="Pfam" id="PF12680">
    <property type="entry name" value="SnoaL_2"/>
    <property type="match status" value="1"/>
</dbReference>
<evidence type="ECO:0000313" key="2">
    <source>
        <dbReference type="EMBL" id="CAF9903999.1"/>
    </source>
</evidence>
<dbReference type="AlphaFoldDB" id="A0A8H3I880"/>
<reference evidence="2" key="1">
    <citation type="submission" date="2021-03" db="EMBL/GenBank/DDBJ databases">
        <authorList>
            <person name="Tagirdzhanova G."/>
        </authorList>
    </citation>
    <scope>NUCLEOTIDE SEQUENCE</scope>
</reference>
<evidence type="ECO:0000313" key="3">
    <source>
        <dbReference type="Proteomes" id="UP000664521"/>
    </source>
</evidence>
<organism evidence="2 3">
    <name type="scientific">Heterodermia speciosa</name>
    <dbReference type="NCBI Taxonomy" id="116794"/>
    <lineage>
        <taxon>Eukaryota</taxon>
        <taxon>Fungi</taxon>
        <taxon>Dikarya</taxon>
        <taxon>Ascomycota</taxon>
        <taxon>Pezizomycotina</taxon>
        <taxon>Lecanoromycetes</taxon>
        <taxon>OSLEUM clade</taxon>
        <taxon>Lecanoromycetidae</taxon>
        <taxon>Caliciales</taxon>
        <taxon>Physciaceae</taxon>
        <taxon>Heterodermia</taxon>
    </lineage>
</organism>
<comment type="caution">
    <text evidence="2">The sequence shown here is derived from an EMBL/GenBank/DDBJ whole genome shotgun (WGS) entry which is preliminary data.</text>
</comment>
<dbReference type="InterPro" id="IPR037401">
    <property type="entry name" value="SnoaL-like"/>
</dbReference>
<dbReference type="InterPro" id="IPR032710">
    <property type="entry name" value="NTF2-like_dom_sf"/>
</dbReference>
<keyword evidence="3" id="KW-1185">Reference proteome</keyword>